<gene>
    <name evidence="3" type="ORF">AWW68_19035</name>
</gene>
<dbReference type="OrthoDB" id="214253at2"/>
<feature type="domain" description="FAD dependent oxidoreductase" evidence="2">
    <location>
        <begin position="4"/>
        <end position="329"/>
    </location>
</feature>
<dbReference type="Pfam" id="PF01266">
    <property type="entry name" value="DAO"/>
    <property type="match status" value="1"/>
</dbReference>
<evidence type="ECO:0000313" key="3">
    <source>
        <dbReference type="EMBL" id="KYG76874.1"/>
    </source>
</evidence>
<sequence length="350" mass="39960">MRVDYLIVGAGIAGSVLADHLLKAGKEVMVVDDATKSNSSKVAGGLYNPITGRQMVKTWNCDRLFDYLIPYYKGLETELKTNFLFDTPIYRPFFSIEEQNEWMAKSAENQYSSYIKEIKSKPEWTNEVSNPYGGLLLSKSGYLDTSVFLEAFKDKLRRSKKLIKSDFDFPQLKKLTEGYSFEGVTAKRIIFCDGRFGVDNPYFSWLPFSLVKGELLFMKSDVSPRVIYNRGVFVIPLGNGFMKCGSTYEHNELNELPTKKAKDELIQRVEKLINFDFEVIDQKAGVRPATKDRKPFIGEHPVEKGIWIFNGLGTKGVSLAPFYAKQLVEHMEDDQPLDAEVNIERFFSLF</sequence>
<dbReference type="PANTHER" id="PTHR13847:SF289">
    <property type="entry name" value="GLYCINE OXIDASE"/>
    <property type="match status" value="1"/>
</dbReference>
<dbReference type="RefSeq" id="WP_068218694.1">
    <property type="nucleotide sequence ID" value="NZ_LRPC01000003.1"/>
</dbReference>
<dbReference type="GO" id="GO:0005737">
    <property type="term" value="C:cytoplasm"/>
    <property type="evidence" value="ECO:0007669"/>
    <property type="project" value="TreeGrafter"/>
</dbReference>
<dbReference type="STRING" id="333140.AWW68_19035"/>
<dbReference type="Gene3D" id="3.30.9.10">
    <property type="entry name" value="D-Amino Acid Oxidase, subunit A, domain 2"/>
    <property type="match status" value="1"/>
</dbReference>
<protein>
    <recommendedName>
        <fullName evidence="2">FAD dependent oxidoreductase domain-containing protein</fullName>
    </recommendedName>
</protein>
<dbReference type="Proteomes" id="UP000075606">
    <property type="component" value="Unassembled WGS sequence"/>
</dbReference>
<dbReference type="PANTHER" id="PTHR13847">
    <property type="entry name" value="SARCOSINE DEHYDROGENASE-RELATED"/>
    <property type="match status" value="1"/>
</dbReference>
<dbReference type="InterPro" id="IPR036188">
    <property type="entry name" value="FAD/NAD-bd_sf"/>
</dbReference>
<evidence type="ECO:0000259" key="2">
    <source>
        <dbReference type="Pfam" id="PF01266"/>
    </source>
</evidence>
<keyword evidence="1" id="KW-0560">Oxidoreductase</keyword>
<evidence type="ECO:0000313" key="4">
    <source>
        <dbReference type="Proteomes" id="UP000075606"/>
    </source>
</evidence>
<dbReference type="Gene3D" id="3.50.50.60">
    <property type="entry name" value="FAD/NAD(P)-binding domain"/>
    <property type="match status" value="1"/>
</dbReference>
<accession>A0A150XDW8</accession>
<dbReference type="SUPFAM" id="SSF54373">
    <property type="entry name" value="FAD-linked reductases, C-terminal domain"/>
    <property type="match status" value="1"/>
</dbReference>
<dbReference type="InterPro" id="IPR006076">
    <property type="entry name" value="FAD-dep_OxRdtase"/>
</dbReference>
<proteinExistence type="predicted"/>
<evidence type="ECO:0000256" key="1">
    <source>
        <dbReference type="ARBA" id="ARBA00023002"/>
    </source>
</evidence>
<dbReference type="SUPFAM" id="SSF51971">
    <property type="entry name" value="Nucleotide-binding domain"/>
    <property type="match status" value="1"/>
</dbReference>
<keyword evidence="4" id="KW-1185">Reference proteome</keyword>
<organism evidence="3 4">
    <name type="scientific">Roseivirga spongicola</name>
    <dbReference type="NCBI Taxonomy" id="333140"/>
    <lineage>
        <taxon>Bacteria</taxon>
        <taxon>Pseudomonadati</taxon>
        <taxon>Bacteroidota</taxon>
        <taxon>Cytophagia</taxon>
        <taxon>Cytophagales</taxon>
        <taxon>Roseivirgaceae</taxon>
        <taxon>Roseivirga</taxon>
    </lineage>
</organism>
<reference evidence="3 4" key="1">
    <citation type="submission" date="2016-01" db="EMBL/GenBank/DDBJ databases">
        <title>Genome sequencing of Roseivirga spongicola UST030701-084.</title>
        <authorList>
            <person name="Selvaratnam C."/>
            <person name="Thevarajoo S."/>
            <person name="Goh K.M."/>
            <person name="Ee R."/>
            <person name="Chan K.-G."/>
            <person name="Chong C.S."/>
        </authorList>
    </citation>
    <scope>NUCLEOTIDE SEQUENCE [LARGE SCALE GENOMIC DNA]</scope>
    <source>
        <strain evidence="3 4">UST030701-084</strain>
    </source>
</reference>
<dbReference type="AlphaFoldDB" id="A0A150XDW8"/>
<comment type="caution">
    <text evidence="3">The sequence shown here is derived from an EMBL/GenBank/DDBJ whole genome shotgun (WGS) entry which is preliminary data.</text>
</comment>
<dbReference type="GO" id="GO:0016491">
    <property type="term" value="F:oxidoreductase activity"/>
    <property type="evidence" value="ECO:0007669"/>
    <property type="project" value="UniProtKB-KW"/>
</dbReference>
<dbReference type="EMBL" id="LRPC01000003">
    <property type="protein sequence ID" value="KYG76874.1"/>
    <property type="molecule type" value="Genomic_DNA"/>
</dbReference>
<name>A0A150XDW8_9BACT</name>